<reference evidence="2" key="1">
    <citation type="submission" date="2017-09" db="EMBL/GenBank/DDBJ databases">
        <title>FDA dAtabase for Regulatory Grade micrObial Sequences (FDA-ARGOS): Supporting development and validation of Infectious Disease Dx tests.</title>
        <authorList>
            <person name="Minogue T."/>
            <person name="Wolcott M."/>
            <person name="Wasieloski L."/>
            <person name="Aguilar W."/>
            <person name="Moore D."/>
            <person name="Tallon L."/>
            <person name="Sadzewicz L."/>
            <person name="Ott S."/>
            <person name="Zhao X."/>
            <person name="Nagaraj S."/>
            <person name="Vavikolanu K."/>
            <person name="Aluvathingal J."/>
            <person name="Nadendla S."/>
            <person name="Sichtig H."/>
        </authorList>
    </citation>
    <scope>NUCLEOTIDE SEQUENCE [LARGE SCALE GENOMIC DNA]</scope>
    <source>
        <strain evidence="2">FDAARGOS_390</strain>
    </source>
</reference>
<dbReference type="AlphaFoldDB" id="A0A2A7S688"/>
<dbReference type="Proteomes" id="UP000220629">
    <property type="component" value="Unassembled WGS sequence"/>
</dbReference>
<dbReference type="EMBL" id="PDDY01000004">
    <property type="protein sequence ID" value="PEH39076.1"/>
    <property type="molecule type" value="Genomic_DNA"/>
</dbReference>
<gene>
    <name evidence="1" type="ORF">CRM94_32705</name>
</gene>
<sequence length="173" mass="19599">MNPQRATEALAFAFTPALFKGLSGQVPPRAIVIGDLALAFEAAFEQNLPAGQAVWLDVVENWRGRLREHAQFDEAHEFVGDRLGELQQQHASAQLDYRKKKVRKVNTARDDFQFSDAREDAYFVLSTIAIHRYLDDFLGEPFFEDVFALYRAGGWPCGMKDDQLMVFDPDSIA</sequence>
<comment type="caution">
    <text evidence="1">The sequence shown here is derived from an EMBL/GenBank/DDBJ whole genome shotgun (WGS) entry which is preliminary data.</text>
</comment>
<proteinExistence type="predicted"/>
<accession>A0A2A7S688</accession>
<protein>
    <submittedName>
        <fullName evidence="1">Uncharacterized protein</fullName>
    </submittedName>
</protein>
<evidence type="ECO:0000313" key="1">
    <source>
        <dbReference type="EMBL" id="PEH39076.1"/>
    </source>
</evidence>
<evidence type="ECO:0000313" key="2">
    <source>
        <dbReference type="Proteomes" id="UP000220629"/>
    </source>
</evidence>
<organism evidence="1 2">
    <name type="scientific">Burkholderia gladioli</name>
    <name type="common">Pseudomonas marginata</name>
    <name type="synonym">Phytomonas marginata</name>
    <dbReference type="NCBI Taxonomy" id="28095"/>
    <lineage>
        <taxon>Bacteria</taxon>
        <taxon>Pseudomonadati</taxon>
        <taxon>Pseudomonadota</taxon>
        <taxon>Betaproteobacteria</taxon>
        <taxon>Burkholderiales</taxon>
        <taxon>Burkholderiaceae</taxon>
        <taxon>Burkholderia</taxon>
    </lineage>
</organism>
<name>A0A2A7S688_BURGA</name>
<dbReference type="RefSeq" id="WP_013697247.1">
    <property type="nucleotide sequence ID" value="NZ_CADEQB010000025.1"/>
</dbReference>